<protein>
    <recommendedName>
        <fullName evidence="7">Protein kinase domain-containing protein</fullName>
    </recommendedName>
</protein>
<dbReference type="Pfam" id="PF13432">
    <property type="entry name" value="TPR_16"/>
    <property type="match status" value="2"/>
</dbReference>
<dbReference type="InterPro" id="IPR005534">
    <property type="entry name" value="Curli_assmbl/transp-comp_CsgG"/>
</dbReference>
<dbReference type="Gene3D" id="1.25.40.10">
    <property type="entry name" value="Tetratricopeptide repeat domain"/>
    <property type="match status" value="4"/>
</dbReference>
<evidence type="ECO:0000256" key="4">
    <source>
        <dbReference type="ARBA" id="ARBA00022840"/>
    </source>
</evidence>
<dbReference type="InterPro" id="IPR017441">
    <property type="entry name" value="Protein_kinase_ATP_BS"/>
</dbReference>
<dbReference type="Pfam" id="PF03783">
    <property type="entry name" value="CsgG"/>
    <property type="match status" value="1"/>
</dbReference>
<evidence type="ECO:0000256" key="5">
    <source>
        <dbReference type="PROSITE-ProRule" id="PRU00339"/>
    </source>
</evidence>
<reference evidence="9" key="1">
    <citation type="journal article" date="2022" name="Int. J. Syst. Evol. Microbiol.">
        <title>Anaeromyxobacter oryzae sp. nov., Anaeromyxobacter diazotrophicus sp. nov. and Anaeromyxobacter paludicola sp. nov., isolated from paddy soils.</title>
        <authorList>
            <person name="Itoh H."/>
            <person name="Xu Z."/>
            <person name="Mise K."/>
            <person name="Masuda Y."/>
            <person name="Ushijima N."/>
            <person name="Hayakawa C."/>
            <person name="Shiratori Y."/>
            <person name="Senoo K."/>
        </authorList>
    </citation>
    <scope>NUCLEOTIDE SEQUENCE [LARGE SCALE GENOMIC DNA]</scope>
    <source>
        <strain evidence="9">Red630</strain>
    </source>
</reference>
<dbReference type="SUPFAM" id="SSF48452">
    <property type="entry name" value="TPR-like"/>
    <property type="match status" value="2"/>
</dbReference>
<keyword evidence="2 6" id="KW-0547">Nucleotide-binding</keyword>
<dbReference type="PROSITE" id="PS00107">
    <property type="entry name" value="PROTEIN_KINASE_ATP"/>
    <property type="match status" value="1"/>
</dbReference>
<feature type="repeat" description="TPR" evidence="5">
    <location>
        <begin position="496"/>
        <end position="529"/>
    </location>
</feature>
<dbReference type="SMART" id="SM00028">
    <property type="entry name" value="TPR"/>
    <property type="match status" value="4"/>
</dbReference>
<evidence type="ECO:0000256" key="3">
    <source>
        <dbReference type="ARBA" id="ARBA00022777"/>
    </source>
</evidence>
<dbReference type="EMBL" id="AP025592">
    <property type="protein sequence ID" value="BDG10704.1"/>
    <property type="molecule type" value="Genomic_DNA"/>
</dbReference>
<dbReference type="Pfam" id="PF00069">
    <property type="entry name" value="Pkinase"/>
    <property type="match status" value="1"/>
</dbReference>
<evidence type="ECO:0000256" key="6">
    <source>
        <dbReference type="PROSITE-ProRule" id="PRU10141"/>
    </source>
</evidence>
<dbReference type="PROSITE" id="PS50005">
    <property type="entry name" value="TPR"/>
    <property type="match status" value="2"/>
</dbReference>
<name>A0ABM7XFR2_9BACT</name>
<keyword evidence="5" id="KW-0802">TPR repeat</keyword>
<feature type="binding site" evidence="6">
    <location>
        <position position="66"/>
    </location>
    <ligand>
        <name>ATP</name>
        <dbReference type="ChEBI" id="CHEBI:30616"/>
    </ligand>
</feature>
<evidence type="ECO:0000313" key="8">
    <source>
        <dbReference type="EMBL" id="BDG10704.1"/>
    </source>
</evidence>
<dbReference type="InterPro" id="IPR011009">
    <property type="entry name" value="Kinase-like_dom_sf"/>
</dbReference>
<dbReference type="Proteomes" id="UP001162734">
    <property type="component" value="Chromosome"/>
</dbReference>
<dbReference type="Gene3D" id="3.40.50.10610">
    <property type="entry name" value="ABC-type transport auxiliary lipoprotein component"/>
    <property type="match status" value="1"/>
</dbReference>
<proteinExistence type="predicted"/>
<dbReference type="PROSITE" id="PS00109">
    <property type="entry name" value="PROTEIN_KINASE_TYR"/>
    <property type="match status" value="1"/>
</dbReference>
<evidence type="ECO:0000259" key="7">
    <source>
        <dbReference type="PROSITE" id="PS50011"/>
    </source>
</evidence>
<keyword evidence="3" id="KW-0418">Kinase</keyword>
<dbReference type="InterPro" id="IPR000719">
    <property type="entry name" value="Prot_kinase_dom"/>
</dbReference>
<dbReference type="PROSITE" id="PS50293">
    <property type="entry name" value="TPR_REGION"/>
    <property type="match status" value="1"/>
</dbReference>
<keyword evidence="9" id="KW-1185">Reference proteome</keyword>
<feature type="domain" description="Protein kinase" evidence="7">
    <location>
        <begin position="37"/>
        <end position="282"/>
    </location>
</feature>
<accession>A0ABM7XFR2</accession>
<feature type="repeat" description="TPR" evidence="5">
    <location>
        <begin position="601"/>
        <end position="634"/>
    </location>
</feature>
<sequence>MPEGLSSLLHELARLPEEARGSAWDEVLRPGAVIGRFELVSELGRGGFGQVWEARDTELGRGVAFKAVRAASDVPDERLLAEAEAAARLSHPNIVTLYDVGRCDAGPYLVLELLRGQTLAARLAQGPVPLGEALRIAHAAAEGLAHAHRHGVVHRDLSPANVFLCADGQVKVLDFGLAHAFGRRRVEGGTPAYMAPEQRRGAPEDERTDVFALGVILYRLLAERLPFPDDDHGKALAGPRPAPALEVSAAPALGGLVGRMVAKDPVARPRDAGEVAAALAAFRGELERTPSGPGAPVRTRSRLPRWPAAAVTLLLALAALGAILVRRLPSGGAPDEAAAPAERVTVAVADFANQTGEPELSGLSGMLITSLEQSRRLSVLTRVRMLDILRQLGKEGVEAVDEPLGREVARSAGARALVLATIHRFDQLYAIELKALDPATSDYLFTLKEEGRGKASVPGMIDRLSERTRTLLRETPAEVKASQVQVASATTGSFEAWSEYFHGEQAMEATRYDEAIAAFRRAIAADPTFALAHYKIAYLGEFTGLDAAGRKAEVEEALRHPERAPEKERLLMRAWKAHLDDQNDEAHALYAQAVAAYPQDKDALYMAADLYFHEGRTEEALPLFERALALDPTWEPALLHVMESLAWLGRTDELVSRSRAWVERSPGSAAAWRARAQGAQAAGRIEDAVADARRALALDGSHFSRAALASALALAERYPEAEQLLRPSAERGVGPERAKATAQLVAQLTYQGRRREARRLLASLPAGPAHGAELQSLRLVFLLGDRDLAPARAEALRLLAGPRPRWSGLPVVLALTGARDEAARAESDLPAGEGRQLVDAALAWRGGDRAAALASFRALSGRPNPDVRAPATWFLAEAALEAGRDREAADALERFRRMPAGAARSWMYPRSFYLEALARDRLGERERARQALDHLLRLWARADPDQPYLAEAKALRRRLGPAEARR</sequence>
<dbReference type="PANTHER" id="PTHR43289">
    <property type="entry name" value="MITOGEN-ACTIVATED PROTEIN KINASE KINASE KINASE 20-RELATED"/>
    <property type="match status" value="1"/>
</dbReference>
<dbReference type="Gene3D" id="1.10.510.10">
    <property type="entry name" value="Transferase(Phosphotransferase) domain 1"/>
    <property type="match status" value="1"/>
</dbReference>
<organism evidence="8 9">
    <name type="scientific">Anaeromyxobacter paludicola</name>
    <dbReference type="NCBI Taxonomy" id="2918171"/>
    <lineage>
        <taxon>Bacteria</taxon>
        <taxon>Pseudomonadati</taxon>
        <taxon>Myxococcota</taxon>
        <taxon>Myxococcia</taxon>
        <taxon>Myxococcales</taxon>
        <taxon>Cystobacterineae</taxon>
        <taxon>Anaeromyxobacteraceae</taxon>
        <taxon>Anaeromyxobacter</taxon>
    </lineage>
</organism>
<evidence type="ECO:0000256" key="1">
    <source>
        <dbReference type="ARBA" id="ARBA00022679"/>
    </source>
</evidence>
<dbReference type="RefSeq" id="WP_248343210.1">
    <property type="nucleotide sequence ID" value="NZ_AP025592.1"/>
</dbReference>
<dbReference type="CDD" id="cd14014">
    <property type="entry name" value="STKc_PknB_like"/>
    <property type="match status" value="1"/>
</dbReference>
<dbReference type="PROSITE" id="PS50011">
    <property type="entry name" value="PROTEIN_KINASE_DOM"/>
    <property type="match status" value="1"/>
</dbReference>
<dbReference type="PANTHER" id="PTHR43289:SF6">
    <property type="entry name" value="SERINE_THREONINE-PROTEIN KINASE NEKL-3"/>
    <property type="match status" value="1"/>
</dbReference>
<evidence type="ECO:0000256" key="2">
    <source>
        <dbReference type="ARBA" id="ARBA00022741"/>
    </source>
</evidence>
<gene>
    <name evidence="8" type="ORF">AMPC_38170</name>
</gene>
<dbReference type="InterPro" id="IPR008266">
    <property type="entry name" value="Tyr_kinase_AS"/>
</dbReference>
<dbReference type="InterPro" id="IPR011990">
    <property type="entry name" value="TPR-like_helical_dom_sf"/>
</dbReference>
<keyword evidence="4 6" id="KW-0067">ATP-binding</keyword>
<evidence type="ECO:0000313" key="9">
    <source>
        <dbReference type="Proteomes" id="UP001162734"/>
    </source>
</evidence>
<keyword evidence="1" id="KW-0808">Transferase</keyword>
<dbReference type="Gene3D" id="3.30.200.20">
    <property type="entry name" value="Phosphorylase Kinase, domain 1"/>
    <property type="match status" value="1"/>
</dbReference>
<dbReference type="SUPFAM" id="SSF56112">
    <property type="entry name" value="Protein kinase-like (PK-like)"/>
    <property type="match status" value="1"/>
</dbReference>
<dbReference type="InterPro" id="IPR019734">
    <property type="entry name" value="TPR_rpt"/>
</dbReference>